<dbReference type="GO" id="GO:0010468">
    <property type="term" value="P:regulation of gene expression"/>
    <property type="evidence" value="ECO:0007669"/>
    <property type="project" value="UniProtKB-ARBA"/>
</dbReference>
<dbReference type="GO" id="GO:0003676">
    <property type="term" value="F:nucleic acid binding"/>
    <property type="evidence" value="ECO:0007669"/>
    <property type="project" value="InterPro"/>
</dbReference>
<keyword evidence="6" id="KW-1185">Reference proteome</keyword>
<dbReference type="FunFam" id="2.40.50.140:FF:000006">
    <property type="entry name" value="Cold shock protein CspC"/>
    <property type="match status" value="1"/>
</dbReference>
<dbReference type="InterPro" id="IPR012156">
    <property type="entry name" value="Cold_shock_CspA"/>
</dbReference>
<evidence type="ECO:0000259" key="4">
    <source>
        <dbReference type="PROSITE" id="PS51857"/>
    </source>
</evidence>
<comment type="subcellular location">
    <subcellularLocation>
        <location evidence="1 3">Cytoplasm</location>
    </subcellularLocation>
</comment>
<evidence type="ECO:0000256" key="2">
    <source>
        <dbReference type="ARBA" id="ARBA00022490"/>
    </source>
</evidence>
<name>A0A6N4TLX7_9FIRM</name>
<dbReference type="Gene3D" id="2.40.50.140">
    <property type="entry name" value="Nucleic acid-binding proteins"/>
    <property type="match status" value="1"/>
</dbReference>
<dbReference type="RefSeq" id="WP_115715815.1">
    <property type="nucleotide sequence ID" value="NZ_AP019695.1"/>
</dbReference>
<keyword evidence="2" id="KW-0963">Cytoplasm</keyword>
<feature type="domain" description="CSD" evidence="4">
    <location>
        <begin position="1"/>
        <end position="64"/>
    </location>
</feature>
<evidence type="ECO:0000313" key="5">
    <source>
        <dbReference type="EMBL" id="BBK23571.1"/>
    </source>
</evidence>
<sequence length="66" mass="7597">MKGKVKWFNTEKGYGFISDENGKDVFVHYSHILQDGYKTLTEGEEVNFDVVESEKGIQARNVEKIN</sequence>
<dbReference type="KEGG" id="aarg:Aargi30884_24740"/>
<protein>
    <submittedName>
        <fullName evidence="5">Cold-shock protein</fullName>
    </submittedName>
</protein>
<accession>A0A6N4TLX7</accession>
<dbReference type="CDD" id="cd04458">
    <property type="entry name" value="CSP_CDS"/>
    <property type="match status" value="1"/>
</dbReference>
<dbReference type="Proteomes" id="UP000464754">
    <property type="component" value="Chromosome"/>
</dbReference>
<dbReference type="GO" id="GO:0005737">
    <property type="term" value="C:cytoplasm"/>
    <property type="evidence" value="ECO:0007669"/>
    <property type="project" value="UniProtKB-SubCell"/>
</dbReference>
<dbReference type="GO" id="GO:0051252">
    <property type="term" value="P:regulation of RNA metabolic process"/>
    <property type="evidence" value="ECO:0007669"/>
    <property type="project" value="UniProtKB-ARBA"/>
</dbReference>
<dbReference type="Pfam" id="PF00313">
    <property type="entry name" value="CSD"/>
    <property type="match status" value="1"/>
</dbReference>
<evidence type="ECO:0000313" key="6">
    <source>
        <dbReference type="Proteomes" id="UP000464754"/>
    </source>
</evidence>
<dbReference type="PIRSF" id="PIRSF002599">
    <property type="entry name" value="Cold_shock_A"/>
    <property type="match status" value="1"/>
</dbReference>
<dbReference type="PROSITE" id="PS51857">
    <property type="entry name" value="CSD_2"/>
    <property type="match status" value="1"/>
</dbReference>
<dbReference type="AlphaFoldDB" id="A0A6N4TLX7"/>
<dbReference type="InterPro" id="IPR011129">
    <property type="entry name" value="CSD"/>
</dbReference>
<reference evidence="6" key="1">
    <citation type="submission" date="2019-05" db="EMBL/GenBank/DDBJ databases">
        <title>Complete genome sequencing of Absiella argi strain JCM 30884.</title>
        <authorList>
            <person name="Sakamoto M."/>
            <person name="Murakami T."/>
            <person name="Mori H."/>
        </authorList>
    </citation>
    <scope>NUCLEOTIDE SEQUENCE [LARGE SCALE GENOMIC DNA]</scope>
    <source>
        <strain evidence="6">JCM 30884</strain>
    </source>
</reference>
<dbReference type="PRINTS" id="PR00050">
    <property type="entry name" value="COLDSHOCK"/>
</dbReference>
<gene>
    <name evidence="5" type="ORF">Aargi30884_24740</name>
</gene>
<dbReference type="InterPro" id="IPR019844">
    <property type="entry name" value="CSD_CS"/>
</dbReference>
<dbReference type="EMBL" id="AP019695">
    <property type="protein sequence ID" value="BBK23571.1"/>
    <property type="molecule type" value="Genomic_DNA"/>
</dbReference>
<dbReference type="InterPro" id="IPR012340">
    <property type="entry name" value="NA-bd_OB-fold"/>
</dbReference>
<dbReference type="PROSITE" id="PS00352">
    <property type="entry name" value="CSD_1"/>
    <property type="match status" value="1"/>
</dbReference>
<dbReference type="InterPro" id="IPR050181">
    <property type="entry name" value="Cold_shock_domain"/>
</dbReference>
<organism evidence="5 6">
    <name type="scientific">Amedibacterium intestinale</name>
    <dbReference type="NCBI Taxonomy" id="2583452"/>
    <lineage>
        <taxon>Bacteria</taxon>
        <taxon>Bacillati</taxon>
        <taxon>Bacillota</taxon>
        <taxon>Erysipelotrichia</taxon>
        <taxon>Erysipelotrichales</taxon>
        <taxon>Erysipelotrichaceae</taxon>
        <taxon>Amedibacterium</taxon>
    </lineage>
</organism>
<dbReference type="SMART" id="SM00357">
    <property type="entry name" value="CSP"/>
    <property type="match status" value="1"/>
</dbReference>
<evidence type="ECO:0000256" key="1">
    <source>
        <dbReference type="ARBA" id="ARBA00004496"/>
    </source>
</evidence>
<dbReference type="SUPFAM" id="SSF50249">
    <property type="entry name" value="Nucleic acid-binding proteins"/>
    <property type="match status" value="1"/>
</dbReference>
<dbReference type="InterPro" id="IPR002059">
    <property type="entry name" value="CSP_DNA-bd"/>
</dbReference>
<evidence type="ECO:0000256" key="3">
    <source>
        <dbReference type="RuleBase" id="RU000408"/>
    </source>
</evidence>
<dbReference type="PANTHER" id="PTHR11544">
    <property type="entry name" value="COLD SHOCK DOMAIN CONTAINING PROTEINS"/>
    <property type="match status" value="1"/>
</dbReference>
<proteinExistence type="predicted"/>